<feature type="domain" description="PAC" evidence="4">
    <location>
        <begin position="497"/>
        <end position="549"/>
    </location>
</feature>
<reference evidence="6" key="2">
    <citation type="submission" date="2021-04" db="EMBL/GenBank/DDBJ databases">
        <authorList>
            <person name="Karlyshev A.V."/>
        </authorList>
    </citation>
    <scope>NUCLEOTIDE SEQUENCE</scope>
    <source>
        <strain evidence="6">LMG 29479</strain>
    </source>
</reference>
<dbReference type="SUPFAM" id="SSF55785">
    <property type="entry name" value="PYP-like sensor domain (PAS domain)"/>
    <property type="match status" value="2"/>
</dbReference>
<dbReference type="InterPro" id="IPR043128">
    <property type="entry name" value="Rev_trsase/Diguanyl_cyclase"/>
</dbReference>
<dbReference type="PANTHER" id="PTHR44757">
    <property type="entry name" value="DIGUANYLATE CYCLASE DGCP"/>
    <property type="match status" value="1"/>
</dbReference>
<gene>
    <name evidence="7" type="ORF">KB893_008235</name>
    <name evidence="6" type="ORF">KB893_06020</name>
</gene>
<dbReference type="InterPro" id="IPR029787">
    <property type="entry name" value="Nucleotide_cyclase"/>
</dbReference>
<evidence type="ECO:0000259" key="5">
    <source>
        <dbReference type="PROSITE" id="PS50887"/>
    </source>
</evidence>
<keyword evidence="8" id="KW-1185">Reference proteome</keyword>
<dbReference type="EMBL" id="JAGQFT010000033">
    <property type="protein sequence ID" value="MBR0562071.1"/>
    <property type="molecule type" value="Genomic_DNA"/>
</dbReference>
<keyword evidence="2" id="KW-1133">Transmembrane helix</keyword>
<name>A0A8J8AWY7_9GAMM</name>
<dbReference type="CDD" id="cd01949">
    <property type="entry name" value="GGDEF"/>
    <property type="match status" value="1"/>
</dbReference>
<feature type="transmembrane region" description="Helical" evidence="2">
    <location>
        <begin position="79"/>
        <end position="100"/>
    </location>
</feature>
<evidence type="ECO:0000256" key="2">
    <source>
        <dbReference type="SAM" id="Phobius"/>
    </source>
</evidence>
<dbReference type="PROSITE" id="PS50887">
    <property type="entry name" value="GGDEF"/>
    <property type="match status" value="1"/>
</dbReference>
<evidence type="ECO:0000259" key="3">
    <source>
        <dbReference type="PROSITE" id="PS50112"/>
    </source>
</evidence>
<dbReference type="FunFam" id="3.30.70.270:FF:000001">
    <property type="entry name" value="Diguanylate cyclase domain protein"/>
    <property type="match status" value="1"/>
</dbReference>
<proteinExistence type="predicted"/>
<feature type="transmembrane region" description="Helical" evidence="2">
    <location>
        <begin position="220"/>
        <end position="248"/>
    </location>
</feature>
<dbReference type="Gene3D" id="3.30.450.20">
    <property type="entry name" value="PAS domain"/>
    <property type="match status" value="2"/>
</dbReference>
<evidence type="ECO:0000256" key="1">
    <source>
        <dbReference type="ARBA" id="ARBA00001946"/>
    </source>
</evidence>
<dbReference type="AlphaFoldDB" id="A0A8J8AWY7"/>
<dbReference type="InterPro" id="IPR000160">
    <property type="entry name" value="GGDEF_dom"/>
</dbReference>
<feature type="domain" description="PAS" evidence="3">
    <location>
        <begin position="298"/>
        <end position="368"/>
    </location>
</feature>
<dbReference type="SMART" id="SM00267">
    <property type="entry name" value="GGDEF"/>
    <property type="match status" value="1"/>
</dbReference>
<feature type="transmembrane region" description="Helical" evidence="2">
    <location>
        <begin position="12"/>
        <end position="35"/>
    </location>
</feature>
<accession>A0A8J8AWY7</accession>
<dbReference type="SMART" id="SM00091">
    <property type="entry name" value="PAS"/>
    <property type="match status" value="2"/>
</dbReference>
<feature type="domain" description="PAS" evidence="3">
    <location>
        <begin position="420"/>
        <end position="462"/>
    </location>
</feature>
<dbReference type="Proteomes" id="UP000675747">
    <property type="component" value="Unassembled WGS sequence"/>
</dbReference>
<dbReference type="InterPro" id="IPR035965">
    <property type="entry name" value="PAS-like_dom_sf"/>
</dbReference>
<feature type="domain" description="GGDEF" evidence="5">
    <location>
        <begin position="581"/>
        <end position="714"/>
    </location>
</feature>
<dbReference type="Pfam" id="PF00990">
    <property type="entry name" value="GGDEF"/>
    <property type="match status" value="1"/>
</dbReference>
<evidence type="ECO:0000313" key="7">
    <source>
        <dbReference type="EMBL" id="MBS7457124.1"/>
    </source>
</evidence>
<dbReference type="GO" id="GO:0052621">
    <property type="term" value="F:diguanylate cyclase activity"/>
    <property type="evidence" value="ECO:0007669"/>
    <property type="project" value="UniProtKB-EC"/>
</dbReference>
<dbReference type="InterPro" id="IPR000014">
    <property type="entry name" value="PAS"/>
</dbReference>
<dbReference type="SMART" id="SM00086">
    <property type="entry name" value="PAC"/>
    <property type="match status" value="1"/>
</dbReference>
<dbReference type="Pfam" id="PF08448">
    <property type="entry name" value="PAS_4"/>
    <property type="match status" value="2"/>
</dbReference>
<dbReference type="PROSITE" id="PS50113">
    <property type="entry name" value="PAC"/>
    <property type="match status" value="1"/>
</dbReference>
<feature type="transmembrane region" description="Helical" evidence="2">
    <location>
        <begin position="190"/>
        <end position="208"/>
    </location>
</feature>
<dbReference type="EC" id="2.7.7.65" evidence="6"/>
<protein>
    <submittedName>
        <fullName evidence="6">Diguanylate cyclase</fullName>
        <ecNumber evidence="6">2.7.7.65</ecNumber>
    </submittedName>
</protein>
<keyword evidence="6" id="KW-0548">Nucleotidyltransferase</keyword>
<keyword evidence="2" id="KW-0472">Membrane</keyword>
<dbReference type="NCBIfam" id="TIGR00229">
    <property type="entry name" value="sensory_box"/>
    <property type="match status" value="2"/>
</dbReference>
<dbReference type="InterPro" id="IPR052155">
    <property type="entry name" value="Biofilm_reg_signaling"/>
</dbReference>
<keyword evidence="2" id="KW-0812">Transmembrane</keyword>
<comment type="caution">
    <text evidence="6">The sequence shown here is derived from an EMBL/GenBank/DDBJ whole genome shotgun (WGS) entry which is preliminary data.</text>
</comment>
<comment type="cofactor">
    <cofactor evidence="1">
        <name>Mg(2+)</name>
        <dbReference type="ChEBI" id="CHEBI:18420"/>
    </cofactor>
</comment>
<sequence length="715" mass="78111">MFPSGHRWSTRDLLTAAAFAAAGAGGASLGIWLSAFNVDHATLWLSTPLLIGLTLEMAPARRWLAIAATAGGELAATGLHGIGIGIALPLTLVNVVQVVASLQVLKRMGVRRGVLPGISGFTWSMLLVGFVLPALTAAVVAVLGRGFDPETAGIFFTWWTSNLTGILLVLPLLLARAPGVTQRRTRRPEFVLLAVLVVLVAALAIELLNQPFVMITLPLLLVAFRATTFGTALLCTATLTVVVGLHLANVRGWTGDAAPSTLTTPETFFYAAMTVVAPLYVSLLLTSVRAAQERRRHAQHQLQAVTDNIPALVGYVDADMRYRFNNARYEEWYGRTPRDLYGRRPQEVFGEQLAEVVVSNLAECLEGNVVHYEHELPTTGRYIHAICKPDRDPYGAVVGAFILVNDLTERRTMEEELFREKERAEVTLRSIGDGVATVDVGGRVTYLNPVAQALSGWGEDALGRGVDEVLPLYEGQTEEWAVNPLREAITYNRTVEVAADVDLVRRDGSRLAIDHSAAPVHDREGRVVGAVMVFHDISQTRALHERMAHMAQHDYLTGLPNRALLTDRLEQALRRAERHGNALALMFLDMDRFKQVNDELGHAVGDGLLQEVARRLAAQVRRSDTVCRQGGDEFIVLMPEIAAADDAAVAARKLLDGAAAPFVIDGHRLKMVFSLGISVYPRDGRDAETLMRNADTAMYRAKMDGGNRWRFHAAA</sequence>
<dbReference type="RefSeq" id="WP_211926035.1">
    <property type="nucleotide sequence ID" value="NZ_JAGQFT020000004.1"/>
</dbReference>
<dbReference type="Gene3D" id="3.30.70.270">
    <property type="match status" value="1"/>
</dbReference>
<dbReference type="CDD" id="cd00130">
    <property type="entry name" value="PAS"/>
    <property type="match status" value="2"/>
</dbReference>
<dbReference type="NCBIfam" id="TIGR00254">
    <property type="entry name" value="GGDEF"/>
    <property type="match status" value="1"/>
</dbReference>
<organism evidence="6">
    <name type="scientific">Coralloluteibacterium stylophorae</name>
    <dbReference type="NCBI Taxonomy" id="1776034"/>
    <lineage>
        <taxon>Bacteria</taxon>
        <taxon>Pseudomonadati</taxon>
        <taxon>Pseudomonadota</taxon>
        <taxon>Gammaproteobacteria</taxon>
        <taxon>Lysobacterales</taxon>
        <taxon>Lysobacteraceae</taxon>
        <taxon>Coralloluteibacterium</taxon>
    </lineage>
</organism>
<feature type="transmembrane region" description="Helical" evidence="2">
    <location>
        <begin position="268"/>
        <end position="288"/>
    </location>
</feature>
<dbReference type="PROSITE" id="PS50112">
    <property type="entry name" value="PAS"/>
    <property type="match status" value="2"/>
</dbReference>
<evidence type="ECO:0000313" key="6">
    <source>
        <dbReference type="EMBL" id="MBR0562071.1"/>
    </source>
</evidence>
<dbReference type="InterPro" id="IPR001610">
    <property type="entry name" value="PAC"/>
</dbReference>
<dbReference type="InterPro" id="IPR013656">
    <property type="entry name" value="PAS_4"/>
</dbReference>
<keyword evidence="6" id="KW-0808">Transferase</keyword>
<reference evidence="7 8" key="1">
    <citation type="journal article" date="2021" name="Microbiol. Resour. Announc.">
        <title>Draft Genome Sequence of Coralloluteibacterium stylophorae LMG 29479T.</title>
        <authorList>
            <person name="Karlyshev A.V."/>
            <person name="Kudryashova E.B."/>
            <person name="Ariskina E.V."/>
            <person name="Conroy A.P."/>
            <person name="Abidueva E.Y."/>
        </authorList>
    </citation>
    <scope>NUCLEOTIDE SEQUENCE [LARGE SCALE GENOMIC DNA]</scope>
    <source>
        <strain evidence="7 8">LMG 29479</strain>
    </source>
</reference>
<evidence type="ECO:0000259" key="4">
    <source>
        <dbReference type="PROSITE" id="PS50113"/>
    </source>
</evidence>
<dbReference type="SUPFAM" id="SSF55073">
    <property type="entry name" value="Nucleotide cyclase"/>
    <property type="match status" value="1"/>
</dbReference>
<feature type="transmembrane region" description="Helical" evidence="2">
    <location>
        <begin position="120"/>
        <end position="143"/>
    </location>
</feature>
<dbReference type="PANTHER" id="PTHR44757:SF4">
    <property type="entry name" value="DIGUANYLATE CYCLASE DGCE-RELATED"/>
    <property type="match status" value="1"/>
</dbReference>
<dbReference type="EMBL" id="JAGQFT020000004">
    <property type="protein sequence ID" value="MBS7457124.1"/>
    <property type="molecule type" value="Genomic_DNA"/>
</dbReference>
<evidence type="ECO:0000313" key="8">
    <source>
        <dbReference type="Proteomes" id="UP000675747"/>
    </source>
</evidence>
<feature type="transmembrane region" description="Helical" evidence="2">
    <location>
        <begin position="155"/>
        <end position="175"/>
    </location>
</feature>
<dbReference type="InterPro" id="IPR000700">
    <property type="entry name" value="PAS-assoc_C"/>
</dbReference>